<reference evidence="3" key="1">
    <citation type="journal article" date="2019" name="Int. J. Syst. Evol. Microbiol.">
        <title>The Global Catalogue of Microorganisms (GCM) 10K type strain sequencing project: providing services to taxonomists for standard genome sequencing and annotation.</title>
        <authorList>
            <consortium name="The Broad Institute Genomics Platform"/>
            <consortium name="The Broad Institute Genome Sequencing Center for Infectious Disease"/>
            <person name="Wu L."/>
            <person name="Ma J."/>
        </authorList>
    </citation>
    <scope>NUCLEOTIDE SEQUENCE [LARGE SCALE GENOMIC DNA]</scope>
    <source>
        <strain evidence="3">CCM 8933</strain>
    </source>
</reference>
<dbReference type="Proteomes" id="UP001596282">
    <property type="component" value="Unassembled WGS sequence"/>
</dbReference>
<evidence type="ECO:0000313" key="3">
    <source>
        <dbReference type="Proteomes" id="UP001596282"/>
    </source>
</evidence>
<feature type="signal peptide" evidence="1">
    <location>
        <begin position="1"/>
        <end position="25"/>
    </location>
</feature>
<keyword evidence="1" id="KW-0732">Signal</keyword>
<keyword evidence="3" id="KW-1185">Reference proteome</keyword>
<feature type="chain" id="PRO_5045063520" evidence="1">
    <location>
        <begin position="26"/>
        <end position="142"/>
    </location>
</feature>
<evidence type="ECO:0000313" key="2">
    <source>
        <dbReference type="EMBL" id="MFC6180984.1"/>
    </source>
</evidence>
<protein>
    <submittedName>
        <fullName evidence="2">Uncharacterized protein</fullName>
    </submittedName>
</protein>
<dbReference type="RefSeq" id="WP_137629684.1">
    <property type="nucleotide sequence ID" value="NZ_BJDJ01000034.1"/>
</dbReference>
<gene>
    <name evidence="2" type="ORF">ACFP5Y_07120</name>
</gene>
<evidence type="ECO:0000256" key="1">
    <source>
        <dbReference type="SAM" id="SignalP"/>
    </source>
</evidence>
<proteinExistence type="predicted"/>
<accession>A0ABW1RZR7</accession>
<comment type="caution">
    <text evidence="2">The sequence shown here is derived from an EMBL/GenBank/DDBJ whole genome shotgun (WGS) entry which is preliminary data.</text>
</comment>
<name>A0ABW1RZR7_9LACO</name>
<dbReference type="EMBL" id="JBHSSC010000029">
    <property type="protein sequence ID" value="MFC6180984.1"/>
    <property type="molecule type" value="Genomic_DNA"/>
</dbReference>
<sequence>MKRITKLLLIVFGTVLLVGGTGVTAQTSQAATHKTAKKVKWHKGTPKAVRGYYETKPDAAGLASQYKIRARSVWYWHSGMPDITSSHVYYRSLGHHRYVIRYNAHWYGGRGGQKNYELDVHKIGKKLKVSSDKQLFSPVKTH</sequence>
<organism evidence="2 3">
    <name type="scientific">Lactiplantibacillus daowaiensis</name>
    <dbReference type="NCBI Taxonomy" id="2559918"/>
    <lineage>
        <taxon>Bacteria</taxon>
        <taxon>Bacillati</taxon>
        <taxon>Bacillota</taxon>
        <taxon>Bacilli</taxon>
        <taxon>Lactobacillales</taxon>
        <taxon>Lactobacillaceae</taxon>
        <taxon>Lactiplantibacillus</taxon>
    </lineage>
</organism>